<keyword evidence="1" id="KW-1133">Transmembrane helix</keyword>
<sequence>MKIRHLLLKLSLVIMVIISLVLSWLIWTNNARFQRDTTDVATPKTQTTSKNVNEVYLPTQLLTSNETGAKYLVYNNKENLIDALHKKMTKWRFARPQKMNFTSKSYLAAVNQADAVSLVYPHNISYGVFGKAFKQKVARVNQQRLFNRIILPAAHADTVYFLNDQHKTGFKVTLRHADQAAIQARLKKTTMRLPVTEKWFNNRLQMYFLRNVKVTQYSYLVTKQSPTTFVTSLLGGDPSALETKEQKDLTTYSDGTYKNLAVDHRKGTVDFEDYSKDIARKTPTVALTNGHQMLNKIGNTPGNMRYFDYETKTHTMVYRSYVEGLPVFNQTDFGAVKVQLLKNGVKLNFSLYALQVPLPADKAATPLPTTQTALDRLSAAGYDLTKITGIKLGYHWGVNASSSSVIDLTPTYYYHYNGKWVSFDQLLNPTSDAATTSEERAE</sequence>
<feature type="domain" description="Regulatory protein YycH" evidence="2">
    <location>
        <begin position="12"/>
        <end position="426"/>
    </location>
</feature>
<dbReference type="InterPro" id="IPR009996">
    <property type="entry name" value="YycH"/>
</dbReference>
<proteinExistence type="predicted"/>
<dbReference type="EMBL" id="LT634362">
    <property type="protein sequence ID" value="SFZ86908.1"/>
    <property type="molecule type" value="Genomic_DNA"/>
</dbReference>
<name>A0A1K2I591_9LACO</name>
<keyword evidence="1" id="KW-0472">Membrane</keyword>
<protein>
    <submittedName>
        <fullName evidence="3">FIG011501: YycH protein</fullName>
    </submittedName>
</protein>
<gene>
    <name evidence="3" type="ORF">LREN565_0021</name>
</gene>
<dbReference type="Gene3D" id="3.30.310.160">
    <property type="entry name" value="YycH protein, domain 2"/>
    <property type="match status" value="1"/>
</dbReference>
<keyword evidence="1" id="KW-0812">Transmembrane</keyword>
<evidence type="ECO:0000259" key="2">
    <source>
        <dbReference type="Pfam" id="PF07435"/>
    </source>
</evidence>
<evidence type="ECO:0000256" key="1">
    <source>
        <dbReference type="SAM" id="Phobius"/>
    </source>
</evidence>
<dbReference type="AlphaFoldDB" id="A0A1K2I591"/>
<dbReference type="CDD" id="cd15787">
    <property type="entry name" value="YycH_N"/>
    <property type="match status" value="1"/>
</dbReference>
<dbReference type="Pfam" id="PF07435">
    <property type="entry name" value="YycH"/>
    <property type="match status" value="1"/>
</dbReference>
<dbReference type="InterPro" id="IPR042274">
    <property type="entry name" value="YycH/YycI_2"/>
</dbReference>
<accession>A0A1K2I591</accession>
<evidence type="ECO:0000313" key="3">
    <source>
        <dbReference type="EMBL" id="SFZ86908.1"/>
    </source>
</evidence>
<feature type="transmembrane region" description="Helical" evidence="1">
    <location>
        <begin position="7"/>
        <end position="27"/>
    </location>
</feature>
<reference evidence="3" key="1">
    <citation type="submission" date="2016-11" db="EMBL/GenBank/DDBJ databases">
        <authorList>
            <person name="Jaros S."/>
            <person name="Januszkiewicz K."/>
            <person name="Wedrychowicz H."/>
        </authorList>
    </citation>
    <scope>NUCLEOTIDE SEQUENCE</scope>
    <source>
        <strain evidence="3">ACA-DC 565</strain>
    </source>
</reference>
<organism evidence="3">
    <name type="scientific">Loigolactobacillus rennini</name>
    <dbReference type="NCBI Taxonomy" id="238013"/>
    <lineage>
        <taxon>Bacteria</taxon>
        <taxon>Bacillati</taxon>
        <taxon>Bacillota</taxon>
        <taxon>Bacilli</taxon>
        <taxon>Lactobacillales</taxon>
        <taxon>Lactobacillaceae</taxon>
        <taxon>Loigolactobacillus</taxon>
    </lineage>
</organism>